<dbReference type="RefSeq" id="XP_013892185.1">
    <property type="nucleotide sequence ID" value="XM_014036731.1"/>
</dbReference>
<dbReference type="PANTHER" id="PTHR23291">
    <property type="entry name" value="BAX INHIBITOR-RELATED"/>
    <property type="match status" value="1"/>
</dbReference>
<evidence type="ECO:0000313" key="7">
    <source>
        <dbReference type="EMBL" id="KIY93165.1"/>
    </source>
</evidence>
<organism evidence="7 8">
    <name type="scientific">Monoraphidium neglectum</name>
    <dbReference type="NCBI Taxonomy" id="145388"/>
    <lineage>
        <taxon>Eukaryota</taxon>
        <taxon>Viridiplantae</taxon>
        <taxon>Chlorophyta</taxon>
        <taxon>core chlorophytes</taxon>
        <taxon>Chlorophyceae</taxon>
        <taxon>CS clade</taxon>
        <taxon>Sphaeropleales</taxon>
        <taxon>Selenastraceae</taxon>
        <taxon>Monoraphidium</taxon>
    </lineage>
</organism>
<evidence type="ECO:0000256" key="6">
    <source>
        <dbReference type="RuleBase" id="RU004379"/>
    </source>
</evidence>
<dbReference type="OrthoDB" id="1277691at2759"/>
<evidence type="ECO:0000256" key="2">
    <source>
        <dbReference type="ARBA" id="ARBA00010350"/>
    </source>
</evidence>
<dbReference type="KEGG" id="mng:MNEG_14798"/>
<dbReference type="Proteomes" id="UP000054498">
    <property type="component" value="Unassembled WGS sequence"/>
</dbReference>
<comment type="similarity">
    <text evidence="2 6">Belongs to the BI1 family.</text>
</comment>
<feature type="transmembrane region" description="Helical" evidence="6">
    <location>
        <begin position="40"/>
        <end position="57"/>
    </location>
</feature>
<dbReference type="AlphaFoldDB" id="A0A0D2MD96"/>
<proteinExistence type="inferred from homology"/>
<dbReference type="Pfam" id="PF01027">
    <property type="entry name" value="Bax1-I"/>
    <property type="match status" value="1"/>
</dbReference>
<name>A0A0D2MD96_9CHLO</name>
<evidence type="ECO:0000256" key="4">
    <source>
        <dbReference type="ARBA" id="ARBA00022989"/>
    </source>
</evidence>
<keyword evidence="4 6" id="KW-1133">Transmembrane helix</keyword>
<keyword evidence="3 6" id="KW-0812">Transmembrane</keyword>
<evidence type="ECO:0000256" key="1">
    <source>
        <dbReference type="ARBA" id="ARBA00004141"/>
    </source>
</evidence>
<dbReference type="GO" id="GO:0016020">
    <property type="term" value="C:membrane"/>
    <property type="evidence" value="ECO:0007669"/>
    <property type="project" value="UniProtKB-SubCell"/>
</dbReference>
<feature type="transmembrane region" description="Helical" evidence="6">
    <location>
        <begin position="63"/>
        <end position="81"/>
    </location>
</feature>
<dbReference type="PANTHER" id="PTHR23291:SF32">
    <property type="entry name" value="BAX INHIBITOR 1"/>
    <property type="match status" value="1"/>
</dbReference>
<comment type="subcellular location">
    <subcellularLocation>
        <location evidence="1">Membrane</location>
        <topology evidence="1">Multi-pass membrane protein</topology>
    </subcellularLocation>
</comment>
<feature type="transmembrane region" description="Helical" evidence="6">
    <location>
        <begin position="121"/>
        <end position="141"/>
    </location>
</feature>
<reference evidence="7 8" key="1">
    <citation type="journal article" date="2013" name="BMC Genomics">
        <title>Reconstruction of the lipid metabolism for the microalga Monoraphidium neglectum from its genome sequence reveals characteristics suitable for biofuel production.</title>
        <authorList>
            <person name="Bogen C."/>
            <person name="Al-Dilaimi A."/>
            <person name="Albersmeier A."/>
            <person name="Wichmann J."/>
            <person name="Grundmann M."/>
            <person name="Rupp O."/>
            <person name="Lauersen K.J."/>
            <person name="Blifernez-Klassen O."/>
            <person name="Kalinowski J."/>
            <person name="Goesmann A."/>
            <person name="Mussgnug J.H."/>
            <person name="Kruse O."/>
        </authorList>
    </citation>
    <scope>NUCLEOTIDE SEQUENCE [LARGE SCALE GENOMIC DNA]</scope>
    <source>
        <strain evidence="7 8">SAG 48.87</strain>
    </source>
</reference>
<dbReference type="GeneID" id="25732395"/>
<dbReference type="EMBL" id="KK104992">
    <property type="protein sequence ID" value="KIY93165.1"/>
    <property type="molecule type" value="Genomic_DNA"/>
</dbReference>
<feature type="transmembrane region" description="Helical" evidence="6">
    <location>
        <begin position="179"/>
        <end position="198"/>
    </location>
</feature>
<dbReference type="STRING" id="145388.A0A0D2MD96"/>
<gene>
    <name evidence="7" type="ORF">MNEG_14798</name>
</gene>
<evidence type="ECO:0000256" key="5">
    <source>
        <dbReference type="ARBA" id="ARBA00023136"/>
    </source>
</evidence>
<feature type="transmembrane region" description="Helical" evidence="6">
    <location>
        <begin position="93"/>
        <end position="115"/>
    </location>
</feature>
<keyword evidence="5 6" id="KW-0472">Membrane</keyword>
<keyword evidence="8" id="KW-1185">Reference proteome</keyword>
<dbReference type="InterPro" id="IPR006214">
    <property type="entry name" value="Bax_inhibitor_1-related"/>
</dbReference>
<evidence type="ECO:0000256" key="3">
    <source>
        <dbReference type="ARBA" id="ARBA00022692"/>
    </source>
</evidence>
<sequence>MNFINRATGRTGPLPDGVPFSKIFSLGHIDSRIQKHLQKVYTTLAATLLVAAAGVYADVTYHVGGAVTGLLAFGSLMALVFMAPTQQNLQKRYALLAAFAFCQGVSLGPLVGMALDVNPALVLLASLATSLVFACFSAAALLTQRRSYLFLGGWLSSAIMGMMALRLGGWLLPSFLGRLAFEAELVGGLAVFAGYVIFDSQVRRPQQGRRDVGGG</sequence>
<accession>A0A0D2MD96</accession>
<evidence type="ECO:0000313" key="8">
    <source>
        <dbReference type="Proteomes" id="UP000054498"/>
    </source>
</evidence>
<feature type="transmembrane region" description="Helical" evidence="6">
    <location>
        <begin position="148"/>
        <end position="167"/>
    </location>
</feature>
<protein>
    <submittedName>
        <fullName evidence="7">Bax inhibitor 1</fullName>
    </submittedName>
</protein>